<evidence type="ECO:0000259" key="2">
    <source>
        <dbReference type="Pfam" id="PF02608"/>
    </source>
</evidence>
<proteinExistence type="predicted"/>
<keyword evidence="1" id="KW-0732">Signal</keyword>
<evidence type="ECO:0000313" key="3">
    <source>
        <dbReference type="EMBL" id="TCL72390.1"/>
    </source>
</evidence>
<dbReference type="PANTHER" id="PTHR43208:SF1">
    <property type="entry name" value="ABC TRANSPORTER SUBSTRATE-BINDING PROTEIN"/>
    <property type="match status" value="1"/>
</dbReference>
<dbReference type="InterPro" id="IPR003760">
    <property type="entry name" value="PnrA-like"/>
</dbReference>
<protein>
    <submittedName>
        <fullName evidence="3">Nucleoside-binding protein</fullName>
    </submittedName>
</protein>
<sequence>MSKWGDGEKFKKVSGNQKNIGGMIMRKMTRYRLVLFCVLAVLIGLSAGLQGQEVAAAEKFKVGFIYVGPPGDAGWTYAHDQGRKYLEKHLPNVQTMYVESVPEGADAERVLTDLAEKGCKVIFGTSFGYMDSMVKVAARYPNVVFMHCSGYKTAKNLGTYMDRDYEGRYLGGIAAAKYVKGDLVGYVAAFPIPEVIRCINAFTLGAQSVNPKIRVKVVWTNTWYDPAAEKAAAISLINAGAGLITMNQDTPAAMQAAEEKGLYGVANDSDMRAMAPKAVLTGQIAVWGPYYVKVVKAVMNKTWKSSQYWGGLKDGIVDISPYGSMVTADVKKLVEQKRKVLLKDDWAVFAGPLKDQNGTIRVKAGQKMTDAEMLSFDWFVQGIEGTIPK</sequence>
<gene>
    <name evidence="3" type="ORF">EDC14_1006100</name>
</gene>
<evidence type="ECO:0000256" key="1">
    <source>
        <dbReference type="ARBA" id="ARBA00022729"/>
    </source>
</evidence>
<dbReference type="CDD" id="cd19963">
    <property type="entry name" value="PBP1_BMP-like"/>
    <property type="match status" value="1"/>
</dbReference>
<organism evidence="3 4">
    <name type="scientific">Hydrogenispora ethanolica</name>
    <dbReference type="NCBI Taxonomy" id="1082276"/>
    <lineage>
        <taxon>Bacteria</taxon>
        <taxon>Bacillati</taxon>
        <taxon>Bacillota</taxon>
        <taxon>Hydrogenispora</taxon>
    </lineage>
</organism>
<evidence type="ECO:0000313" key="4">
    <source>
        <dbReference type="Proteomes" id="UP000295008"/>
    </source>
</evidence>
<dbReference type="Proteomes" id="UP000295008">
    <property type="component" value="Unassembled WGS sequence"/>
</dbReference>
<comment type="caution">
    <text evidence="3">The sequence shown here is derived from an EMBL/GenBank/DDBJ whole genome shotgun (WGS) entry which is preliminary data.</text>
</comment>
<dbReference type="EMBL" id="SLUN01000006">
    <property type="protein sequence ID" value="TCL72390.1"/>
    <property type="molecule type" value="Genomic_DNA"/>
</dbReference>
<dbReference type="AlphaFoldDB" id="A0A4R1S1F9"/>
<accession>A0A4R1S1F9</accession>
<dbReference type="InterPro" id="IPR028082">
    <property type="entry name" value="Peripla_BP_I"/>
</dbReference>
<keyword evidence="4" id="KW-1185">Reference proteome</keyword>
<name>A0A4R1S1F9_HYDET</name>
<dbReference type="GO" id="GO:0005886">
    <property type="term" value="C:plasma membrane"/>
    <property type="evidence" value="ECO:0007669"/>
    <property type="project" value="InterPro"/>
</dbReference>
<dbReference type="Gene3D" id="3.40.50.2300">
    <property type="match status" value="2"/>
</dbReference>
<dbReference type="Pfam" id="PF02608">
    <property type="entry name" value="Bmp"/>
    <property type="match status" value="1"/>
</dbReference>
<dbReference type="InterPro" id="IPR052910">
    <property type="entry name" value="ABC-Purine-Binding"/>
</dbReference>
<dbReference type="PANTHER" id="PTHR43208">
    <property type="entry name" value="ABC TRANSPORTER SUBSTRATE-BINDING PROTEIN"/>
    <property type="match status" value="1"/>
</dbReference>
<reference evidence="3 4" key="1">
    <citation type="submission" date="2019-03" db="EMBL/GenBank/DDBJ databases">
        <title>Genomic Encyclopedia of Type Strains, Phase IV (KMG-IV): sequencing the most valuable type-strain genomes for metagenomic binning, comparative biology and taxonomic classification.</title>
        <authorList>
            <person name="Goeker M."/>
        </authorList>
    </citation>
    <scope>NUCLEOTIDE SEQUENCE [LARGE SCALE GENOMIC DNA]</scope>
    <source>
        <strain evidence="3 4">LX-B</strain>
    </source>
</reference>
<feature type="domain" description="ABC transporter substrate-binding protein PnrA-like" evidence="2">
    <location>
        <begin position="61"/>
        <end position="341"/>
    </location>
</feature>
<dbReference type="SUPFAM" id="SSF53822">
    <property type="entry name" value="Periplasmic binding protein-like I"/>
    <property type="match status" value="1"/>
</dbReference>